<evidence type="ECO:0000256" key="1">
    <source>
        <dbReference type="ARBA" id="ARBA00022723"/>
    </source>
</evidence>
<dbReference type="PANTHER" id="PTHR11474">
    <property type="entry name" value="TYROSINASE FAMILY MEMBER"/>
    <property type="match status" value="1"/>
</dbReference>
<dbReference type="PROSITE" id="PS00498">
    <property type="entry name" value="TYROSINASE_2"/>
    <property type="match status" value="1"/>
</dbReference>
<evidence type="ECO:0000256" key="2">
    <source>
        <dbReference type="ARBA" id="ARBA00023002"/>
    </source>
</evidence>
<evidence type="ECO:0000313" key="7">
    <source>
        <dbReference type="Proteomes" id="UP001303222"/>
    </source>
</evidence>
<evidence type="ECO:0000313" key="6">
    <source>
        <dbReference type="EMBL" id="KAK3952327.1"/>
    </source>
</evidence>
<dbReference type="AlphaFoldDB" id="A0AAN6NUI7"/>
<keyword evidence="1" id="KW-0479">Metal-binding</keyword>
<dbReference type="Pfam" id="PF00264">
    <property type="entry name" value="Tyrosinase"/>
    <property type="match status" value="1"/>
</dbReference>
<organism evidence="6 7">
    <name type="scientific">Pseudoneurospora amorphoporcata</name>
    <dbReference type="NCBI Taxonomy" id="241081"/>
    <lineage>
        <taxon>Eukaryota</taxon>
        <taxon>Fungi</taxon>
        <taxon>Dikarya</taxon>
        <taxon>Ascomycota</taxon>
        <taxon>Pezizomycotina</taxon>
        <taxon>Sordariomycetes</taxon>
        <taxon>Sordariomycetidae</taxon>
        <taxon>Sordariales</taxon>
        <taxon>Sordariaceae</taxon>
        <taxon>Pseudoneurospora</taxon>
    </lineage>
</organism>
<feature type="chain" id="PRO_5042993593" description="Tyrosinase copper-binding domain-containing protein" evidence="3">
    <location>
        <begin position="20"/>
        <end position="399"/>
    </location>
</feature>
<dbReference type="PROSITE" id="PS00497">
    <property type="entry name" value="TYROSINASE_1"/>
    <property type="match status" value="1"/>
</dbReference>
<dbReference type="InterPro" id="IPR008922">
    <property type="entry name" value="Di-copper_centre_dom_sf"/>
</dbReference>
<dbReference type="SUPFAM" id="SSF48056">
    <property type="entry name" value="Di-copper centre-containing domain"/>
    <property type="match status" value="1"/>
</dbReference>
<proteinExistence type="predicted"/>
<keyword evidence="2" id="KW-0560">Oxidoreductase</keyword>
<evidence type="ECO:0000259" key="5">
    <source>
        <dbReference type="PROSITE" id="PS00498"/>
    </source>
</evidence>
<dbReference type="PANTHER" id="PTHR11474:SF125">
    <property type="entry name" value="N-ACETYL-6-HYDROXYTRYPTOPHAN OXIDASE IVOB-RELATED"/>
    <property type="match status" value="1"/>
</dbReference>
<feature type="signal peptide" evidence="3">
    <location>
        <begin position="1"/>
        <end position="19"/>
    </location>
</feature>
<sequence>MHLPSALWLTAALSMPVSALNLPQWGQKAIDTGVALQGLNALASRNAYQRFNGKCNKKNVKVRKEWRNLSKSERRGYLKAFKCLLDTPSSLPVGEVPGAVSAYDDLVYLHLNVTPFIHLSGTFLPWHRYYLDGFERGLQKCGYKGALAYWNHGLDVDNLLVSPIFDGSDTSLGGNGDPLPHGDSGFIFPVDPPELSIIPAGPNGRGGGCVTKGPVGIAGMQTHLGPIGLPTYGEPGNMTVAENPLADNKRCFTRDLSEELGRKFATLRNTTDLILQSRNIFEFTTKLQGDPRYHRGNLGIHFSGHYMFGGDPGGDGFTGPGDPAFWVHHGQVDRLWWIWQNLDFENRQGVWGTHTMLDQPPSANVTTDETIAIGPTMPDLQIKKLMDTVSGSPFCYVYE</sequence>
<dbReference type="Gene3D" id="1.10.1280.10">
    <property type="entry name" value="Di-copper center containing domain from catechol oxidase"/>
    <property type="match status" value="1"/>
</dbReference>
<gene>
    <name evidence="6" type="ORF">QBC32DRAFT_361920</name>
</gene>
<evidence type="ECO:0000256" key="3">
    <source>
        <dbReference type="SAM" id="SignalP"/>
    </source>
</evidence>
<accession>A0AAN6NUI7</accession>
<reference evidence="6" key="1">
    <citation type="journal article" date="2023" name="Mol. Phylogenet. Evol.">
        <title>Genome-scale phylogeny and comparative genomics of the fungal order Sordariales.</title>
        <authorList>
            <person name="Hensen N."/>
            <person name="Bonometti L."/>
            <person name="Westerberg I."/>
            <person name="Brannstrom I.O."/>
            <person name="Guillou S."/>
            <person name="Cros-Aarteil S."/>
            <person name="Calhoun S."/>
            <person name="Haridas S."/>
            <person name="Kuo A."/>
            <person name="Mondo S."/>
            <person name="Pangilinan J."/>
            <person name="Riley R."/>
            <person name="LaButti K."/>
            <person name="Andreopoulos B."/>
            <person name="Lipzen A."/>
            <person name="Chen C."/>
            <person name="Yan M."/>
            <person name="Daum C."/>
            <person name="Ng V."/>
            <person name="Clum A."/>
            <person name="Steindorff A."/>
            <person name="Ohm R.A."/>
            <person name="Martin F."/>
            <person name="Silar P."/>
            <person name="Natvig D.O."/>
            <person name="Lalanne C."/>
            <person name="Gautier V."/>
            <person name="Ament-Velasquez S.L."/>
            <person name="Kruys A."/>
            <person name="Hutchinson M.I."/>
            <person name="Powell A.J."/>
            <person name="Barry K."/>
            <person name="Miller A.N."/>
            <person name="Grigoriev I.V."/>
            <person name="Debuchy R."/>
            <person name="Gladieux P."/>
            <person name="Hiltunen Thoren M."/>
            <person name="Johannesson H."/>
        </authorList>
    </citation>
    <scope>NUCLEOTIDE SEQUENCE</scope>
    <source>
        <strain evidence="6">CBS 626.80</strain>
    </source>
</reference>
<dbReference type="PRINTS" id="PR00092">
    <property type="entry name" value="TYROSINASE"/>
</dbReference>
<dbReference type="Proteomes" id="UP001303222">
    <property type="component" value="Unassembled WGS sequence"/>
</dbReference>
<reference evidence="6" key="2">
    <citation type="submission" date="2023-06" db="EMBL/GenBank/DDBJ databases">
        <authorList>
            <consortium name="Lawrence Berkeley National Laboratory"/>
            <person name="Mondo S.J."/>
            <person name="Hensen N."/>
            <person name="Bonometti L."/>
            <person name="Westerberg I."/>
            <person name="Brannstrom I.O."/>
            <person name="Guillou S."/>
            <person name="Cros-Aarteil S."/>
            <person name="Calhoun S."/>
            <person name="Haridas S."/>
            <person name="Kuo A."/>
            <person name="Pangilinan J."/>
            <person name="Riley R."/>
            <person name="Labutti K."/>
            <person name="Andreopoulos B."/>
            <person name="Lipzen A."/>
            <person name="Chen C."/>
            <person name="Yanf M."/>
            <person name="Daum C."/>
            <person name="Ng V."/>
            <person name="Clum A."/>
            <person name="Steindorff A."/>
            <person name="Ohm R."/>
            <person name="Martin F."/>
            <person name="Silar P."/>
            <person name="Natvig D."/>
            <person name="Lalanne C."/>
            <person name="Gautier V."/>
            <person name="Ament-Velasquez S.L."/>
            <person name="Kruys A."/>
            <person name="Hutchinson M.I."/>
            <person name="Powell A.J."/>
            <person name="Barry K."/>
            <person name="Miller A.N."/>
            <person name="Grigoriev I.V."/>
            <person name="Debuchy R."/>
            <person name="Gladieux P."/>
            <person name="Thoren M.H."/>
            <person name="Johannesson H."/>
        </authorList>
    </citation>
    <scope>NUCLEOTIDE SEQUENCE</scope>
    <source>
        <strain evidence="6">CBS 626.80</strain>
    </source>
</reference>
<protein>
    <recommendedName>
        <fullName evidence="4 5">Tyrosinase copper-binding domain-containing protein</fullName>
    </recommendedName>
</protein>
<comment type="caution">
    <text evidence="6">The sequence shown here is derived from an EMBL/GenBank/DDBJ whole genome shotgun (WGS) entry which is preliminary data.</text>
</comment>
<keyword evidence="7" id="KW-1185">Reference proteome</keyword>
<name>A0AAN6NUI7_9PEZI</name>
<dbReference type="InterPro" id="IPR002227">
    <property type="entry name" value="Tyrosinase_Cu-bd"/>
</dbReference>
<feature type="domain" description="Tyrosinase copper-binding" evidence="4">
    <location>
        <begin position="118"/>
        <end position="135"/>
    </location>
</feature>
<dbReference type="GO" id="GO:0016491">
    <property type="term" value="F:oxidoreductase activity"/>
    <property type="evidence" value="ECO:0007669"/>
    <property type="project" value="UniProtKB-KW"/>
</dbReference>
<feature type="domain" description="Tyrosinase copper-binding" evidence="5">
    <location>
        <begin position="322"/>
        <end position="333"/>
    </location>
</feature>
<keyword evidence="3" id="KW-0732">Signal</keyword>
<dbReference type="InterPro" id="IPR050316">
    <property type="entry name" value="Tyrosinase/Hemocyanin"/>
</dbReference>
<evidence type="ECO:0000259" key="4">
    <source>
        <dbReference type="PROSITE" id="PS00497"/>
    </source>
</evidence>
<dbReference type="GO" id="GO:0046872">
    <property type="term" value="F:metal ion binding"/>
    <property type="evidence" value="ECO:0007669"/>
    <property type="project" value="UniProtKB-KW"/>
</dbReference>
<dbReference type="EMBL" id="MU859126">
    <property type="protein sequence ID" value="KAK3952327.1"/>
    <property type="molecule type" value="Genomic_DNA"/>
</dbReference>